<dbReference type="InterPro" id="IPR029058">
    <property type="entry name" value="AB_hydrolase_fold"/>
</dbReference>
<feature type="domain" description="PA14" evidence="4">
    <location>
        <begin position="452"/>
        <end position="589"/>
    </location>
</feature>
<comment type="similarity">
    <text evidence="1">Belongs to the esterase D family.</text>
</comment>
<dbReference type="InterPro" id="IPR052558">
    <property type="entry name" value="Siderophore_Hydrolase_D"/>
</dbReference>
<dbReference type="InterPro" id="IPR000801">
    <property type="entry name" value="Esterase-like"/>
</dbReference>
<feature type="signal peptide" evidence="3">
    <location>
        <begin position="1"/>
        <end position="21"/>
    </location>
</feature>
<sequence>MKKAILFLALFCLTILLGQTAADDNQIKSGCTGRVIDALLKGPIGFAQFEIKTENSDRILAEGISDENGTICIPRLPRATYTLVVRRVGYTTYIKKIDLSEDGIVLGDIGMKRAQDTVFTEHYKVFLDSIESSALKQKRYVQVFMPRGYDPTANKTYDVLYVLDGGNWNTGLVNQIQRFVQNEGNMPPTLIVSVMGIDRNVELTPSPLPNWKGSGGAKDFLTYITTELIPLIDDKYPTNGTNTLWGHSLSGMFAIYAMLNTNAFTSFMAMDPALWWDNDLVLNMAKKTLPNFTKERRTLFMCGQSGRTLEHMRVNVMDSLLQKLAPENLIFKTVSYPDESHSSLRLKGTYDGFMFTYSGMTNNLVFHPMAGEVIDGEPYSVWVFNEGKNSRYTLDGSVPTLTAEMTIPEIKLDKPTDLRIKSFSNRGTYDKVYQGAFKASESWQAKSNPKALVSGALSYKIYDVEWDHWPKQNKMEATQSGTVDGDFSFNDLPKDKPYALEIEGYIEVQEPGYHIFVIQTTPGSSLFFNQKKIIKWEKEHKSMSYILPLEKGRYPIRITHINRRKNDPLGLYYITPSILPSKQPIKLPKEILYHEPLPLK</sequence>
<dbReference type="PROSITE" id="PS51820">
    <property type="entry name" value="PA14"/>
    <property type="match status" value="1"/>
</dbReference>
<dbReference type="EMBL" id="NBWU01000009">
    <property type="protein sequence ID" value="PCE62429.1"/>
    <property type="molecule type" value="Genomic_DNA"/>
</dbReference>
<dbReference type="GO" id="GO:0016788">
    <property type="term" value="F:hydrolase activity, acting on ester bonds"/>
    <property type="evidence" value="ECO:0007669"/>
    <property type="project" value="TreeGrafter"/>
</dbReference>
<name>A0A2A4G0A4_9FLAO</name>
<evidence type="ECO:0000256" key="1">
    <source>
        <dbReference type="ARBA" id="ARBA00005622"/>
    </source>
</evidence>
<dbReference type="PANTHER" id="PTHR40841">
    <property type="entry name" value="SIDEROPHORE TRIACETYLFUSARININE C ESTERASE"/>
    <property type="match status" value="1"/>
</dbReference>
<evidence type="ECO:0000259" key="4">
    <source>
        <dbReference type="PROSITE" id="PS51820"/>
    </source>
</evidence>
<dbReference type="Pfam" id="PF07691">
    <property type="entry name" value="PA14"/>
    <property type="match status" value="1"/>
</dbReference>
<keyword evidence="6" id="KW-1185">Reference proteome</keyword>
<gene>
    <name evidence="5" type="ORF">B7P33_18930</name>
</gene>
<protein>
    <recommendedName>
        <fullName evidence="4">PA14 domain-containing protein</fullName>
    </recommendedName>
</protein>
<dbReference type="Proteomes" id="UP000219559">
    <property type="component" value="Unassembled WGS sequence"/>
</dbReference>
<feature type="chain" id="PRO_5012494922" description="PA14 domain-containing protein" evidence="3">
    <location>
        <begin position="22"/>
        <end position="600"/>
    </location>
</feature>
<dbReference type="PANTHER" id="PTHR40841:SF2">
    <property type="entry name" value="SIDEROPHORE-DEGRADING ESTERASE (EUROFUNG)"/>
    <property type="match status" value="1"/>
</dbReference>
<dbReference type="RefSeq" id="WP_097443800.1">
    <property type="nucleotide sequence ID" value="NZ_NBWU01000009.1"/>
</dbReference>
<dbReference type="GO" id="GO:0030246">
    <property type="term" value="F:carbohydrate binding"/>
    <property type="evidence" value="ECO:0007669"/>
    <property type="project" value="InterPro"/>
</dbReference>
<dbReference type="InterPro" id="IPR011658">
    <property type="entry name" value="PA14_dom"/>
</dbReference>
<comment type="caution">
    <text evidence="5">The sequence shown here is derived from an EMBL/GenBank/DDBJ whole genome shotgun (WGS) entry which is preliminary data.</text>
</comment>
<dbReference type="OrthoDB" id="9784036at2"/>
<evidence type="ECO:0000256" key="3">
    <source>
        <dbReference type="SAM" id="SignalP"/>
    </source>
</evidence>
<dbReference type="InterPro" id="IPR013784">
    <property type="entry name" value="Carb-bd-like_fold"/>
</dbReference>
<dbReference type="SUPFAM" id="SSF53474">
    <property type="entry name" value="alpha/beta-Hydrolases"/>
    <property type="match status" value="1"/>
</dbReference>
<keyword evidence="2" id="KW-0378">Hydrolase</keyword>
<evidence type="ECO:0000256" key="2">
    <source>
        <dbReference type="ARBA" id="ARBA00022801"/>
    </source>
</evidence>
<dbReference type="SUPFAM" id="SSF56988">
    <property type="entry name" value="Anthrax protective antigen"/>
    <property type="match status" value="1"/>
</dbReference>
<evidence type="ECO:0000313" key="6">
    <source>
        <dbReference type="Proteomes" id="UP000219559"/>
    </source>
</evidence>
<accession>A0A2A4G0A4</accession>
<evidence type="ECO:0000313" key="5">
    <source>
        <dbReference type="EMBL" id="PCE62429.1"/>
    </source>
</evidence>
<keyword evidence="3" id="KW-0732">Signal</keyword>
<proteinExistence type="inferred from homology"/>
<reference evidence="5 6" key="1">
    <citation type="submission" date="2017-04" db="EMBL/GenBank/DDBJ databases">
        <title>A new member of the family Flavobacteriaceae isolated from ascidians.</title>
        <authorList>
            <person name="Chen L."/>
        </authorList>
    </citation>
    <scope>NUCLEOTIDE SEQUENCE [LARGE SCALE GENOMIC DNA]</scope>
    <source>
        <strain evidence="5 6">HQA918</strain>
    </source>
</reference>
<dbReference type="Pfam" id="PF00756">
    <property type="entry name" value="Esterase"/>
    <property type="match status" value="1"/>
</dbReference>
<dbReference type="AlphaFoldDB" id="A0A2A4G0A4"/>
<dbReference type="InterPro" id="IPR037524">
    <property type="entry name" value="PA14/GLEYA"/>
</dbReference>
<dbReference type="SUPFAM" id="SSF49452">
    <property type="entry name" value="Starch-binding domain-like"/>
    <property type="match status" value="1"/>
</dbReference>
<organism evidence="5 6">
    <name type="scientific">Sediminicola luteus</name>
    <dbReference type="NCBI Taxonomy" id="319238"/>
    <lineage>
        <taxon>Bacteria</taxon>
        <taxon>Pseudomonadati</taxon>
        <taxon>Bacteroidota</taxon>
        <taxon>Flavobacteriia</taxon>
        <taxon>Flavobacteriales</taxon>
        <taxon>Flavobacteriaceae</taxon>
        <taxon>Sediminicola</taxon>
    </lineage>
</organism>
<dbReference type="Gene3D" id="3.40.50.1820">
    <property type="entry name" value="alpha/beta hydrolase"/>
    <property type="match status" value="1"/>
</dbReference>